<dbReference type="EMBL" id="SSTD01013776">
    <property type="protein sequence ID" value="TYK05760.1"/>
    <property type="molecule type" value="Genomic_DNA"/>
</dbReference>
<proteinExistence type="predicted"/>
<evidence type="ECO:0000313" key="2">
    <source>
        <dbReference type="EMBL" id="TYK05760.1"/>
    </source>
</evidence>
<sequence>MTTLENSTSGNSNTLASITSSDIDALLNPFMLHHSIIPTTNLVSTPQIGSNNYSSWSRAMMLALSGKNKVGFITGTIKKPSEGNYLLSAWKCNNDAIASWIINSISKEIAASLVYNGSVMR</sequence>
<evidence type="ECO:0000313" key="3">
    <source>
        <dbReference type="Proteomes" id="UP000321947"/>
    </source>
</evidence>
<organism evidence="2 3">
    <name type="scientific">Cucumis melo var. makuwa</name>
    <name type="common">Oriental melon</name>
    <dbReference type="NCBI Taxonomy" id="1194695"/>
    <lineage>
        <taxon>Eukaryota</taxon>
        <taxon>Viridiplantae</taxon>
        <taxon>Streptophyta</taxon>
        <taxon>Embryophyta</taxon>
        <taxon>Tracheophyta</taxon>
        <taxon>Spermatophyta</taxon>
        <taxon>Magnoliopsida</taxon>
        <taxon>eudicotyledons</taxon>
        <taxon>Gunneridae</taxon>
        <taxon>Pentapetalae</taxon>
        <taxon>rosids</taxon>
        <taxon>fabids</taxon>
        <taxon>Cucurbitales</taxon>
        <taxon>Cucurbitaceae</taxon>
        <taxon>Benincaseae</taxon>
        <taxon>Cucumis</taxon>
    </lineage>
</organism>
<accession>A0A5D3C350</accession>
<evidence type="ECO:0000259" key="1">
    <source>
        <dbReference type="Pfam" id="PF14244"/>
    </source>
</evidence>
<dbReference type="InterPro" id="IPR029472">
    <property type="entry name" value="Copia-like_N"/>
</dbReference>
<name>A0A5D3C350_CUCMM</name>
<protein>
    <submittedName>
        <fullName evidence="2">UBN2_3 domain-containing protein</fullName>
    </submittedName>
</protein>
<dbReference type="AlphaFoldDB" id="A0A5D3C350"/>
<dbReference type="Proteomes" id="UP000321947">
    <property type="component" value="Unassembled WGS sequence"/>
</dbReference>
<dbReference type="PANTHER" id="PTHR37610">
    <property type="entry name" value="CCHC-TYPE DOMAIN-CONTAINING PROTEIN"/>
    <property type="match status" value="1"/>
</dbReference>
<gene>
    <name evidence="2" type="ORF">E5676_scaffold98G002490</name>
</gene>
<feature type="domain" description="Retrotransposon Copia-like N-terminal" evidence="1">
    <location>
        <begin position="33"/>
        <end position="81"/>
    </location>
</feature>
<dbReference type="Pfam" id="PF14244">
    <property type="entry name" value="Retrotran_gag_3"/>
    <property type="match status" value="1"/>
</dbReference>
<comment type="caution">
    <text evidence="2">The sequence shown here is derived from an EMBL/GenBank/DDBJ whole genome shotgun (WGS) entry which is preliminary data.</text>
</comment>
<reference evidence="2 3" key="1">
    <citation type="submission" date="2019-08" db="EMBL/GenBank/DDBJ databases">
        <title>Draft genome sequences of two oriental melons (Cucumis melo L. var makuwa).</title>
        <authorList>
            <person name="Kwon S.-Y."/>
        </authorList>
    </citation>
    <scope>NUCLEOTIDE SEQUENCE [LARGE SCALE GENOMIC DNA]</scope>
    <source>
        <strain evidence="3">cv. Chang Bougi</strain>
        <tissue evidence="2">Leaf</tissue>
    </source>
</reference>
<dbReference type="PANTHER" id="PTHR37610:SF97">
    <property type="entry name" value="RETROTRANSPOSON GAG DOMAIN-CONTAINING PROTEIN"/>
    <property type="match status" value="1"/>
</dbReference>